<feature type="domain" description="SIS" evidence="3">
    <location>
        <begin position="197"/>
        <end position="333"/>
    </location>
</feature>
<dbReference type="GO" id="GO:0097367">
    <property type="term" value="F:carbohydrate derivative binding"/>
    <property type="evidence" value="ECO:0007669"/>
    <property type="project" value="InterPro"/>
</dbReference>
<reference evidence="4 5" key="1">
    <citation type="submission" date="2019-12" db="EMBL/GenBank/DDBJ databases">
        <title>Roseobacter cerasinus sp. nov., isolated from seawater around aquaculture.</title>
        <authorList>
            <person name="Muramatsu S."/>
            <person name="Takabe Y."/>
            <person name="Mori K."/>
            <person name="Takaichi S."/>
            <person name="Hanada S."/>
        </authorList>
    </citation>
    <scope>NUCLEOTIDE SEQUENCE [LARGE SCALE GENOMIC DNA]</scope>
    <source>
        <strain evidence="4 5">AI77</strain>
    </source>
</reference>
<proteinExistence type="predicted"/>
<organism evidence="4 5">
    <name type="scientific">Roseobacter cerasinus</name>
    <dbReference type="NCBI Taxonomy" id="2602289"/>
    <lineage>
        <taxon>Bacteria</taxon>
        <taxon>Pseudomonadati</taxon>
        <taxon>Pseudomonadota</taxon>
        <taxon>Alphaproteobacteria</taxon>
        <taxon>Rhodobacterales</taxon>
        <taxon>Roseobacteraceae</taxon>
        <taxon>Roseobacter</taxon>
    </lineage>
</organism>
<keyword evidence="2" id="KW-0677">Repeat</keyword>
<dbReference type="CDD" id="cd05008">
    <property type="entry name" value="SIS_GlmS_GlmD_1"/>
    <property type="match status" value="1"/>
</dbReference>
<dbReference type="PANTHER" id="PTHR10937:SF8">
    <property type="entry name" value="AMINOTRANSFERASE-RELATED"/>
    <property type="match status" value="1"/>
</dbReference>
<evidence type="ECO:0000256" key="1">
    <source>
        <dbReference type="ARBA" id="ARBA00022576"/>
    </source>
</evidence>
<dbReference type="PROSITE" id="PS51464">
    <property type="entry name" value="SIS"/>
    <property type="match status" value="2"/>
</dbReference>
<dbReference type="EMBL" id="BLIV01000004">
    <property type="protein sequence ID" value="GFE50750.1"/>
    <property type="molecule type" value="Genomic_DNA"/>
</dbReference>
<dbReference type="AlphaFoldDB" id="A0A640VTJ6"/>
<dbReference type="PANTHER" id="PTHR10937">
    <property type="entry name" value="GLUCOSAMINE--FRUCTOSE-6-PHOSPHATE AMINOTRANSFERASE, ISOMERIZING"/>
    <property type="match status" value="1"/>
</dbReference>
<dbReference type="Proteomes" id="UP000436522">
    <property type="component" value="Unassembled WGS sequence"/>
</dbReference>
<gene>
    <name evidence="4" type="ORF">So717_25030</name>
</gene>
<dbReference type="Pfam" id="PF01380">
    <property type="entry name" value="SIS"/>
    <property type="match status" value="2"/>
</dbReference>
<dbReference type="RefSeq" id="WP_159977786.1">
    <property type="nucleotide sequence ID" value="NZ_BLIV01000004.1"/>
</dbReference>
<keyword evidence="4" id="KW-0808">Transferase</keyword>
<dbReference type="CDD" id="cd05009">
    <property type="entry name" value="SIS_GlmS_GlmD_2"/>
    <property type="match status" value="1"/>
</dbReference>
<dbReference type="InterPro" id="IPR001347">
    <property type="entry name" value="SIS_dom"/>
</dbReference>
<feature type="domain" description="SIS" evidence="3">
    <location>
        <begin position="33"/>
        <end position="184"/>
    </location>
</feature>
<name>A0A640VTJ6_9RHOB</name>
<dbReference type="SUPFAM" id="SSF53697">
    <property type="entry name" value="SIS domain"/>
    <property type="match status" value="1"/>
</dbReference>
<dbReference type="OrthoDB" id="9761808at2"/>
<dbReference type="InterPro" id="IPR046348">
    <property type="entry name" value="SIS_dom_sf"/>
</dbReference>
<keyword evidence="1 4" id="KW-0032">Aminotransferase</keyword>
<evidence type="ECO:0000256" key="2">
    <source>
        <dbReference type="ARBA" id="ARBA00022737"/>
    </source>
</evidence>
<sequence length="343" mass="36200">MTAMDTQMRREVMESPAAVARLLQGGRDDICRTAEAIRTRKPAYMVSVARGSSDHVATYLKYASELMTGTPIASVGPSIASVYKRSLSLEGSVCLSVSQSGKSPDIVEMARMARSGGALSVAMTNDPGSPLAHVADHTLDLHAGPELSVAATKTFINSAVTGLWLLAEWAEDAALLRAIAELPEHLERAVRADWSAVCAAIEGRNSVFCLGRGPSYAMSNEAALKFKETCQLHAESYSSAEVLHGPVSIVDPGFPVLALAAADAAETALVSVADELADKGAKVFITSPDARHAHGLETVRTGHPLTDPIATIASFYAMVEQLAVARGINPDAPRHLNKVTETV</sequence>
<dbReference type="Gene3D" id="3.40.50.10490">
    <property type="entry name" value="Glucose-6-phosphate isomerase like protein, domain 1"/>
    <property type="match status" value="2"/>
</dbReference>
<evidence type="ECO:0000313" key="5">
    <source>
        <dbReference type="Proteomes" id="UP000436522"/>
    </source>
</evidence>
<keyword evidence="5" id="KW-1185">Reference proteome</keyword>
<evidence type="ECO:0000313" key="4">
    <source>
        <dbReference type="EMBL" id="GFE50750.1"/>
    </source>
</evidence>
<protein>
    <submittedName>
        <fullName evidence="4">Glucosamine--fructose-6-phosphate aminotransferase</fullName>
    </submittedName>
</protein>
<accession>A0A640VTJ6</accession>
<dbReference type="GO" id="GO:0008483">
    <property type="term" value="F:transaminase activity"/>
    <property type="evidence" value="ECO:0007669"/>
    <property type="project" value="UniProtKB-KW"/>
</dbReference>
<comment type="caution">
    <text evidence="4">The sequence shown here is derived from an EMBL/GenBank/DDBJ whole genome shotgun (WGS) entry which is preliminary data.</text>
</comment>
<dbReference type="GO" id="GO:1901135">
    <property type="term" value="P:carbohydrate derivative metabolic process"/>
    <property type="evidence" value="ECO:0007669"/>
    <property type="project" value="InterPro"/>
</dbReference>
<dbReference type="InterPro" id="IPR035490">
    <property type="entry name" value="GlmS/FrlB_SIS"/>
</dbReference>
<evidence type="ECO:0000259" key="3">
    <source>
        <dbReference type="PROSITE" id="PS51464"/>
    </source>
</evidence>
<dbReference type="InterPro" id="IPR035466">
    <property type="entry name" value="GlmS/AgaS_SIS"/>
</dbReference>